<proteinExistence type="predicted"/>
<organism evidence="3 4">
    <name type="scientific">Heterorhabditis bacteriophora</name>
    <name type="common">Entomopathogenic nematode worm</name>
    <dbReference type="NCBI Taxonomy" id="37862"/>
    <lineage>
        <taxon>Eukaryota</taxon>
        <taxon>Metazoa</taxon>
        <taxon>Ecdysozoa</taxon>
        <taxon>Nematoda</taxon>
        <taxon>Chromadorea</taxon>
        <taxon>Rhabditida</taxon>
        <taxon>Rhabditina</taxon>
        <taxon>Rhabditomorpha</taxon>
        <taxon>Strongyloidea</taxon>
        <taxon>Heterorhabditidae</taxon>
        <taxon>Heterorhabditis</taxon>
    </lineage>
</organism>
<keyword evidence="1" id="KW-0722">Serine protease inhibitor</keyword>
<dbReference type="WBParaSite" id="Hba_17285">
    <property type="protein sequence ID" value="Hba_17285"/>
    <property type="gene ID" value="Hba_17285"/>
</dbReference>
<evidence type="ECO:0000256" key="1">
    <source>
        <dbReference type="ARBA" id="ARBA00022900"/>
    </source>
</evidence>
<dbReference type="InterPro" id="IPR036084">
    <property type="entry name" value="Ser_inhib-like_sf"/>
</dbReference>
<keyword evidence="1" id="KW-0646">Protease inhibitor</keyword>
<feature type="signal peptide" evidence="2">
    <location>
        <begin position="1"/>
        <end position="19"/>
    </location>
</feature>
<protein>
    <submittedName>
        <fullName evidence="4">Secreted protein</fullName>
    </submittedName>
</protein>
<dbReference type="GO" id="GO:0004867">
    <property type="term" value="F:serine-type endopeptidase inhibitor activity"/>
    <property type="evidence" value="ECO:0007669"/>
    <property type="project" value="UniProtKB-KW"/>
</dbReference>
<dbReference type="AlphaFoldDB" id="A0A1I7XIE7"/>
<dbReference type="SUPFAM" id="SSF57567">
    <property type="entry name" value="Serine protease inhibitors"/>
    <property type="match status" value="1"/>
</dbReference>
<dbReference type="Proteomes" id="UP000095283">
    <property type="component" value="Unplaced"/>
</dbReference>
<feature type="chain" id="PRO_5009311214" evidence="2">
    <location>
        <begin position="20"/>
        <end position="70"/>
    </location>
</feature>
<evidence type="ECO:0000256" key="2">
    <source>
        <dbReference type="SAM" id="SignalP"/>
    </source>
</evidence>
<sequence>MFLLIMICSIICSVPMCMCSKGYVRQSGMCIPKKACKFFTTEVLKENPKIVGMDNSSLYVYAIQHAHEIR</sequence>
<evidence type="ECO:0000313" key="3">
    <source>
        <dbReference type="Proteomes" id="UP000095283"/>
    </source>
</evidence>
<accession>A0A1I7XIE7</accession>
<evidence type="ECO:0000313" key="4">
    <source>
        <dbReference type="WBParaSite" id="Hba_17285"/>
    </source>
</evidence>
<keyword evidence="2" id="KW-0732">Signal</keyword>
<name>A0A1I7XIE7_HETBA</name>
<dbReference type="Gene3D" id="2.10.25.10">
    <property type="entry name" value="Laminin"/>
    <property type="match status" value="1"/>
</dbReference>
<reference evidence="4" key="1">
    <citation type="submission" date="2016-11" db="UniProtKB">
        <authorList>
            <consortium name="WormBaseParasite"/>
        </authorList>
    </citation>
    <scope>IDENTIFICATION</scope>
</reference>
<keyword evidence="3" id="KW-1185">Reference proteome</keyword>